<dbReference type="EMBL" id="BAAAWD010000016">
    <property type="protein sequence ID" value="GAA3027767.1"/>
    <property type="molecule type" value="Genomic_DNA"/>
</dbReference>
<evidence type="ECO:0008006" key="4">
    <source>
        <dbReference type="Google" id="ProtNLM"/>
    </source>
</evidence>
<dbReference type="Proteomes" id="UP001499930">
    <property type="component" value="Unassembled WGS sequence"/>
</dbReference>
<feature type="region of interest" description="Disordered" evidence="1">
    <location>
        <begin position="1"/>
        <end position="51"/>
    </location>
</feature>
<feature type="compositionally biased region" description="Polar residues" evidence="1">
    <location>
        <begin position="16"/>
        <end position="33"/>
    </location>
</feature>
<evidence type="ECO:0000313" key="3">
    <source>
        <dbReference type="Proteomes" id="UP001499930"/>
    </source>
</evidence>
<accession>A0ABP6L2F9</accession>
<sequence>MSYAERRAQSWRVRYTTPTGQHRTMSGFTTAQDALTYGREQEDHAPTERGA</sequence>
<organism evidence="2 3">
    <name type="scientific">Streptosporangium longisporum</name>
    <dbReference type="NCBI Taxonomy" id="46187"/>
    <lineage>
        <taxon>Bacteria</taxon>
        <taxon>Bacillati</taxon>
        <taxon>Actinomycetota</taxon>
        <taxon>Actinomycetes</taxon>
        <taxon>Streptosporangiales</taxon>
        <taxon>Streptosporangiaceae</taxon>
        <taxon>Streptosporangium</taxon>
    </lineage>
</organism>
<comment type="caution">
    <text evidence="2">The sequence shown here is derived from an EMBL/GenBank/DDBJ whole genome shotgun (WGS) entry which is preliminary data.</text>
</comment>
<keyword evidence="3" id="KW-1185">Reference proteome</keyword>
<evidence type="ECO:0000313" key="2">
    <source>
        <dbReference type="EMBL" id="GAA3027767.1"/>
    </source>
</evidence>
<evidence type="ECO:0000256" key="1">
    <source>
        <dbReference type="SAM" id="MobiDB-lite"/>
    </source>
</evidence>
<proteinExistence type="predicted"/>
<reference evidence="3" key="1">
    <citation type="journal article" date="2019" name="Int. J. Syst. Evol. Microbiol.">
        <title>The Global Catalogue of Microorganisms (GCM) 10K type strain sequencing project: providing services to taxonomists for standard genome sequencing and annotation.</title>
        <authorList>
            <consortium name="The Broad Institute Genomics Platform"/>
            <consortium name="The Broad Institute Genome Sequencing Center for Infectious Disease"/>
            <person name="Wu L."/>
            <person name="Ma J."/>
        </authorList>
    </citation>
    <scope>NUCLEOTIDE SEQUENCE [LARGE SCALE GENOMIC DNA]</scope>
    <source>
        <strain evidence="3">JCM 3106</strain>
    </source>
</reference>
<protein>
    <recommendedName>
        <fullName evidence="4">AP2-like integrase N-terminal domain-containing protein</fullName>
    </recommendedName>
</protein>
<gene>
    <name evidence="2" type="ORF">GCM10017559_62600</name>
</gene>
<feature type="compositionally biased region" description="Basic and acidic residues" evidence="1">
    <location>
        <begin position="39"/>
        <end position="51"/>
    </location>
</feature>
<dbReference type="RefSeq" id="WP_344902192.1">
    <property type="nucleotide sequence ID" value="NZ_BAAAWD010000016.1"/>
</dbReference>
<name>A0ABP6L2F9_9ACTN</name>